<dbReference type="AlphaFoldDB" id="A0AAF0PWB3"/>
<dbReference type="PROSITE" id="PS50104">
    <property type="entry name" value="TIR"/>
    <property type="match status" value="1"/>
</dbReference>
<dbReference type="Gene3D" id="1.10.8.430">
    <property type="entry name" value="Helical domain of apoptotic protease-activating factors"/>
    <property type="match status" value="1"/>
</dbReference>
<dbReference type="Pfam" id="PF01582">
    <property type="entry name" value="TIR"/>
    <property type="match status" value="1"/>
</dbReference>
<dbReference type="InterPro" id="IPR032675">
    <property type="entry name" value="LRR_dom_sf"/>
</dbReference>
<evidence type="ECO:0000313" key="8">
    <source>
        <dbReference type="Proteomes" id="UP001234989"/>
    </source>
</evidence>
<evidence type="ECO:0000256" key="5">
    <source>
        <dbReference type="ARBA" id="ARBA00023136"/>
    </source>
</evidence>
<evidence type="ECO:0000259" key="6">
    <source>
        <dbReference type="PROSITE" id="PS50104"/>
    </source>
</evidence>
<dbReference type="InterPro" id="IPR001611">
    <property type="entry name" value="Leu-rich_rpt"/>
</dbReference>
<accession>A0AAF0PWB3</accession>
<dbReference type="PANTHER" id="PTHR11017:SF563">
    <property type="entry name" value="TMV RESISTANCE PROTEIN N-LIKE"/>
    <property type="match status" value="1"/>
</dbReference>
<dbReference type="Gene3D" id="3.40.50.10140">
    <property type="entry name" value="Toll/interleukin-1 receptor homology (TIR) domain"/>
    <property type="match status" value="1"/>
</dbReference>
<keyword evidence="8" id="KW-1185">Reference proteome</keyword>
<dbReference type="SUPFAM" id="SSF52058">
    <property type="entry name" value="L domain-like"/>
    <property type="match status" value="1"/>
</dbReference>
<reference evidence="7" key="1">
    <citation type="submission" date="2023-08" db="EMBL/GenBank/DDBJ databases">
        <title>A de novo genome assembly of Solanum verrucosum Schlechtendal, a Mexican diploid species geographically isolated from the other diploid A-genome species in potato relatives.</title>
        <authorList>
            <person name="Hosaka K."/>
        </authorList>
    </citation>
    <scope>NUCLEOTIDE SEQUENCE</scope>
    <source>
        <tissue evidence="7">Young leaves</tissue>
    </source>
</reference>
<evidence type="ECO:0000313" key="7">
    <source>
        <dbReference type="EMBL" id="WMV12284.1"/>
    </source>
</evidence>
<dbReference type="GO" id="GO:0007165">
    <property type="term" value="P:signal transduction"/>
    <property type="evidence" value="ECO:0007669"/>
    <property type="project" value="InterPro"/>
</dbReference>
<dbReference type="EMBL" id="CP133612">
    <property type="protein sequence ID" value="WMV12284.1"/>
    <property type="molecule type" value="Genomic_DNA"/>
</dbReference>
<evidence type="ECO:0000256" key="2">
    <source>
        <dbReference type="ARBA" id="ARBA00022614"/>
    </source>
</evidence>
<dbReference type="SUPFAM" id="SSF52540">
    <property type="entry name" value="P-loop containing nucleoside triphosphate hydrolases"/>
    <property type="match status" value="1"/>
</dbReference>
<dbReference type="InterPro" id="IPR000157">
    <property type="entry name" value="TIR_dom"/>
</dbReference>
<dbReference type="Proteomes" id="UP001234989">
    <property type="component" value="Chromosome 1"/>
</dbReference>
<proteinExistence type="predicted"/>
<dbReference type="SMART" id="SM00255">
    <property type="entry name" value="TIR"/>
    <property type="match status" value="1"/>
</dbReference>
<organism evidence="7 8">
    <name type="scientific">Solanum verrucosum</name>
    <dbReference type="NCBI Taxonomy" id="315347"/>
    <lineage>
        <taxon>Eukaryota</taxon>
        <taxon>Viridiplantae</taxon>
        <taxon>Streptophyta</taxon>
        <taxon>Embryophyta</taxon>
        <taxon>Tracheophyta</taxon>
        <taxon>Spermatophyta</taxon>
        <taxon>Magnoliopsida</taxon>
        <taxon>eudicotyledons</taxon>
        <taxon>Gunneridae</taxon>
        <taxon>Pentapetalae</taxon>
        <taxon>asterids</taxon>
        <taxon>lamiids</taxon>
        <taxon>Solanales</taxon>
        <taxon>Solanaceae</taxon>
        <taxon>Solanoideae</taxon>
        <taxon>Solaneae</taxon>
        <taxon>Solanum</taxon>
    </lineage>
</organism>
<evidence type="ECO:0000256" key="1">
    <source>
        <dbReference type="ARBA" id="ARBA00004170"/>
    </source>
</evidence>
<dbReference type="InterPro" id="IPR044974">
    <property type="entry name" value="Disease_R_plants"/>
</dbReference>
<keyword evidence="2" id="KW-0433">Leucine-rich repeat</keyword>
<dbReference type="GO" id="GO:0005524">
    <property type="term" value="F:ATP binding"/>
    <property type="evidence" value="ECO:0007669"/>
    <property type="project" value="UniProtKB-KW"/>
</dbReference>
<dbReference type="Pfam" id="PF23282">
    <property type="entry name" value="WHD_ROQ1"/>
    <property type="match status" value="1"/>
</dbReference>
<dbReference type="GO" id="GO:0006952">
    <property type="term" value="P:defense response"/>
    <property type="evidence" value="ECO:0007669"/>
    <property type="project" value="InterPro"/>
</dbReference>
<dbReference type="Gene3D" id="3.40.50.300">
    <property type="entry name" value="P-loop containing nucleotide triphosphate hydrolases"/>
    <property type="match status" value="1"/>
</dbReference>
<dbReference type="PROSITE" id="PS51450">
    <property type="entry name" value="LRR"/>
    <property type="match status" value="1"/>
</dbReference>
<dbReference type="InterPro" id="IPR002182">
    <property type="entry name" value="NB-ARC"/>
</dbReference>
<evidence type="ECO:0000256" key="4">
    <source>
        <dbReference type="ARBA" id="ARBA00023054"/>
    </source>
</evidence>
<dbReference type="Gene3D" id="3.80.10.10">
    <property type="entry name" value="Ribonuclease Inhibitor"/>
    <property type="match status" value="1"/>
</dbReference>
<dbReference type="GO" id="GO:0016020">
    <property type="term" value="C:membrane"/>
    <property type="evidence" value="ECO:0007669"/>
    <property type="project" value="UniProtKB-SubCell"/>
</dbReference>
<keyword evidence="5" id="KW-0472">Membrane</keyword>
<dbReference type="InterPro" id="IPR058192">
    <property type="entry name" value="WHD_ROQ1-like"/>
</dbReference>
<feature type="domain" description="TIR" evidence="6">
    <location>
        <begin position="19"/>
        <end position="194"/>
    </location>
</feature>
<dbReference type="Pfam" id="PF00931">
    <property type="entry name" value="NB-ARC"/>
    <property type="match status" value="1"/>
</dbReference>
<protein>
    <recommendedName>
        <fullName evidence="6">TIR domain-containing protein</fullName>
    </recommendedName>
</protein>
<keyword evidence="3" id="KW-0677">Repeat</keyword>
<dbReference type="InterPro" id="IPR042197">
    <property type="entry name" value="Apaf_helical"/>
</dbReference>
<keyword evidence="4" id="KW-0175">Coiled coil</keyword>
<name>A0AAF0PWB3_SOLVR</name>
<dbReference type="InterPro" id="IPR035897">
    <property type="entry name" value="Toll_tir_struct_dom_sf"/>
</dbReference>
<comment type="subcellular location">
    <subcellularLocation>
        <location evidence="1">Membrane</location>
        <topology evidence="1">Peripheral membrane protein</topology>
    </subcellularLocation>
</comment>
<dbReference type="PANTHER" id="PTHR11017">
    <property type="entry name" value="LEUCINE-RICH REPEAT-CONTAINING PROTEIN"/>
    <property type="match status" value="1"/>
</dbReference>
<dbReference type="PRINTS" id="PR00364">
    <property type="entry name" value="DISEASERSIST"/>
</dbReference>
<gene>
    <name evidence="7" type="ORF">MTR67_005669</name>
</gene>
<sequence>MTTTKQLAYDDQSFNNSKGSYDVFLSFKCDDTGKTFTDHLSTALKQAGFCTFKGGGCDDIDESRREENINSESIQESKMCIIVFSQNYASSGWCLDQLVSILERKMKFACMILPIFYHIDPSNLRKLKGSIGEALDRHEEKFKCTRHEKEYWEDKLKKWKNALSQVADLAGMVLQNQHESTFIKKIINVISTRLSRPALYIASCSIGIHRRACRPINSWVQADVSNNSNIEILLVCGIGGIGKTTLAKFVYNLNFGYYFEISCFLANIRETSKLPNGLITLQKQLLSILLKNEKVKISSVDEGIIKIRNALCYRKVLLVLDDVDEPDLVEAIFDMKDWFGFGSKIIVTTRHKSLLRLQLGHEVHEVGILYTIEANELFNFHAFGHENINQISEDKCYKEYSKEVIEWCGGLPLALQVIGSSLAGKSKDVWRSAIEKLRDIPTNKIVDKLRLSYELLEDDHDQNLFLHLSCFFVWMKKDFVVRILDKCEFYTLVGLQNLIDRSLVTIDEYVNDIRMHQLVRDMGRDIVCREAPTDPGKHSRLWHHTISYNVLRGKTGTESVQGMVLDMRMIKKEKYSSPLSPVRQKISTAWSTKLGNSSLQDSVKTDAFEKMHKLQFLRFNKVQVNGSYKNFPKGLRWLCWSGFPEECIPSEFPMRNVVSIDMRYSSLKQLWNGYKFLQYLEILDLSHSYELITTPDLSGLPNLEKLILEHCTKLINVDDTIGCLQKLILLNLKDCQKLKSLPDSICIVSLLTRLNLEGNPISNLPDSIKNLTRLKYIGISYCTNIKRLDWLPSNLSGLNASGCISLEKVASNCAKGYPVEGYINCNKLIEVEGVFKLEPLENAGAQVLAFMGISNLQPMTSMMVSLVFGRMTNIVGKKYPSFVRDDVASLFSLSPNKLPSQILYHCGVFSTFLPGESVPNWFSYKFTDAADVYCTLPNNNVNSHRVINGLSICFVYKCPEAYTNVGLYDGPAIWLRNQTKDLNWAFYPAWFGLPEDDQSGMMWLSYWKVENLFQQGDVIEVMGSPQFAEFKELGVKIFYLDEQTENYYDSNVMMSSTKSKQAI</sequence>
<evidence type="ECO:0000256" key="3">
    <source>
        <dbReference type="ARBA" id="ARBA00022737"/>
    </source>
</evidence>
<dbReference type="InterPro" id="IPR027417">
    <property type="entry name" value="P-loop_NTPase"/>
</dbReference>
<dbReference type="SUPFAM" id="SSF52200">
    <property type="entry name" value="Toll/Interleukin receptor TIR domain"/>
    <property type="match status" value="1"/>
</dbReference>
<dbReference type="GO" id="GO:0043531">
    <property type="term" value="F:ADP binding"/>
    <property type="evidence" value="ECO:0007669"/>
    <property type="project" value="InterPro"/>
</dbReference>